<dbReference type="GO" id="GO:0008855">
    <property type="term" value="F:exodeoxyribonuclease VII activity"/>
    <property type="evidence" value="ECO:0007669"/>
    <property type="project" value="UniProtKB-EC"/>
</dbReference>
<reference evidence="9 10" key="1">
    <citation type="submission" date="2023-01" db="EMBL/GenBank/DDBJ databases">
        <title>Description of Helicobacter ibis sp. nov. isolated from faecal droppings of black-faced ibis (Theristicus melanopis).</title>
        <authorList>
            <person name="Lopez-Cantillo M."/>
            <person name="Vidal-Veuthey B."/>
            <person name="Mella A."/>
            <person name="De La Haba R."/>
            <person name="Collado L."/>
        </authorList>
    </citation>
    <scope>NUCLEOTIDE SEQUENCE [LARGE SCALE GENOMIC DNA]</scope>
    <source>
        <strain evidence="9 10">A82</strain>
    </source>
</reference>
<feature type="domain" description="Exonuclease VII large subunit C-terminal" evidence="7">
    <location>
        <begin position="123"/>
        <end position="397"/>
    </location>
</feature>
<dbReference type="Gene3D" id="2.40.50.1010">
    <property type="match status" value="1"/>
</dbReference>
<accession>A0ABT4VF17</accession>
<comment type="similarity">
    <text evidence="5 6">Belongs to the XseA family.</text>
</comment>
<sequence>MKILSVSELNEQIKAIFEESFYYVSVCGEVSNCVYHTSGHVYFTLKDKDSTVKCVMFKSNAIRLKFQIKDGNRIVVCGSLGVYSPRGEYQINCQSAQTHGVGNLQEEFLKLKDEYQKKGYFDNKKKIPKYPRKIILLTSKTGDVINDMKMVALKRGFGAKFILINTKVQGEDAKCSIAKNISIADSLEADCIILARGGGSIEDLWAFNEREVVEAIFNAKTPIISAIGHEPDYVLSDYVASLRAPTPSAAISMIMPDISEVMMNLDSIATRFNRHFVNLINNKQKDLDTYLIRLNAYSLDKYIEKQYQKINTLKTMLGLKIAHKVGKLERSLPSIQELNGMLKLKISTLSYKLESLKAMLDSKNPSNIQKKGYVYAKINNKSIESLKDIEVNNTLILEDLHASLEVVVKSKKLL</sequence>
<evidence type="ECO:0000256" key="3">
    <source>
        <dbReference type="ARBA" id="ARBA00022801"/>
    </source>
</evidence>
<dbReference type="InterPro" id="IPR020579">
    <property type="entry name" value="Exonuc_VII_lsu_C"/>
</dbReference>
<comment type="catalytic activity">
    <reaction evidence="5 6">
        <text>Exonucleolytic cleavage in either 5'- to 3'- or 3'- to 5'-direction to yield nucleoside 5'-phosphates.</text>
        <dbReference type="EC" id="3.1.11.6"/>
    </reaction>
</comment>
<dbReference type="Pfam" id="PF13742">
    <property type="entry name" value="tRNA_anti_2"/>
    <property type="match status" value="1"/>
</dbReference>
<evidence type="ECO:0000256" key="6">
    <source>
        <dbReference type="RuleBase" id="RU004355"/>
    </source>
</evidence>
<evidence type="ECO:0000313" key="9">
    <source>
        <dbReference type="EMBL" id="MDA3968725.1"/>
    </source>
</evidence>
<dbReference type="PANTHER" id="PTHR30008">
    <property type="entry name" value="EXODEOXYRIBONUCLEASE 7 LARGE SUBUNIT"/>
    <property type="match status" value="1"/>
</dbReference>
<dbReference type="InterPro" id="IPR025824">
    <property type="entry name" value="OB-fold_nuc-bd_dom"/>
</dbReference>
<dbReference type="Proteomes" id="UP001210261">
    <property type="component" value="Unassembled WGS sequence"/>
</dbReference>
<keyword evidence="2 5" id="KW-0540">Nuclease</keyword>
<dbReference type="EMBL" id="JAQHXR010000002">
    <property type="protein sequence ID" value="MDA3968725.1"/>
    <property type="molecule type" value="Genomic_DNA"/>
</dbReference>
<comment type="caution">
    <text evidence="9">The sequence shown here is derived from an EMBL/GenBank/DDBJ whole genome shotgun (WGS) entry which is preliminary data.</text>
</comment>
<evidence type="ECO:0000256" key="2">
    <source>
        <dbReference type="ARBA" id="ARBA00022722"/>
    </source>
</evidence>
<comment type="subunit">
    <text evidence="5">Heterooligomer composed of large and small subunits.</text>
</comment>
<gene>
    <name evidence="5 9" type="primary">xseA</name>
    <name evidence="9" type="ORF">PF021_03440</name>
</gene>
<dbReference type="EC" id="3.1.11.6" evidence="5"/>
<keyword evidence="10" id="KW-1185">Reference proteome</keyword>
<dbReference type="RefSeq" id="WP_271021023.1">
    <property type="nucleotide sequence ID" value="NZ_JAQHXR010000002.1"/>
</dbReference>
<evidence type="ECO:0000256" key="5">
    <source>
        <dbReference type="HAMAP-Rule" id="MF_00378"/>
    </source>
</evidence>
<evidence type="ECO:0000313" key="10">
    <source>
        <dbReference type="Proteomes" id="UP001210261"/>
    </source>
</evidence>
<comment type="function">
    <text evidence="5">Bidirectionally degrades single-stranded DNA into large acid-insoluble oligonucleotides, which are then degraded further into small acid-soluble oligonucleotides.</text>
</comment>
<keyword evidence="1 5" id="KW-0963">Cytoplasm</keyword>
<keyword evidence="3 5" id="KW-0378">Hydrolase</keyword>
<proteinExistence type="inferred from homology"/>
<evidence type="ECO:0000256" key="1">
    <source>
        <dbReference type="ARBA" id="ARBA00022490"/>
    </source>
</evidence>
<dbReference type="CDD" id="cd04489">
    <property type="entry name" value="ExoVII_LU_OBF"/>
    <property type="match status" value="1"/>
</dbReference>
<dbReference type="NCBIfam" id="TIGR00237">
    <property type="entry name" value="xseA"/>
    <property type="match status" value="1"/>
</dbReference>
<evidence type="ECO:0000259" key="7">
    <source>
        <dbReference type="Pfam" id="PF02601"/>
    </source>
</evidence>
<dbReference type="Pfam" id="PF02601">
    <property type="entry name" value="Exonuc_VII_L"/>
    <property type="match status" value="1"/>
</dbReference>
<keyword evidence="4 5" id="KW-0269">Exonuclease</keyword>
<evidence type="ECO:0000256" key="4">
    <source>
        <dbReference type="ARBA" id="ARBA00022839"/>
    </source>
</evidence>
<name>A0ABT4VF17_9HELI</name>
<comment type="subcellular location">
    <subcellularLocation>
        <location evidence="5 6">Cytoplasm</location>
    </subcellularLocation>
</comment>
<organism evidence="9 10">
    <name type="scientific">Helicobacter ibis</name>
    <dbReference type="NCBI Taxonomy" id="2962633"/>
    <lineage>
        <taxon>Bacteria</taxon>
        <taxon>Pseudomonadati</taxon>
        <taxon>Campylobacterota</taxon>
        <taxon>Epsilonproteobacteria</taxon>
        <taxon>Campylobacterales</taxon>
        <taxon>Helicobacteraceae</taxon>
        <taxon>Helicobacter</taxon>
    </lineage>
</organism>
<dbReference type="PANTHER" id="PTHR30008:SF0">
    <property type="entry name" value="EXODEOXYRIBONUCLEASE 7 LARGE SUBUNIT"/>
    <property type="match status" value="1"/>
</dbReference>
<evidence type="ECO:0000259" key="8">
    <source>
        <dbReference type="Pfam" id="PF13742"/>
    </source>
</evidence>
<feature type="domain" description="OB-fold nucleic acid binding" evidence="8">
    <location>
        <begin position="4"/>
        <end position="95"/>
    </location>
</feature>
<dbReference type="InterPro" id="IPR003753">
    <property type="entry name" value="Exonuc_VII_L"/>
</dbReference>
<protein>
    <recommendedName>
        <fullName evidence="5">Exodeoxyribonuclease 7 large subunit</fullName>
        <ecNumber evidence="5">3.1.11.6</ecNumber>
    </recommendedName>
    <alternativeName>
        <fullName evidence="5">Exodeoxyribonuclease VII large subunit</fullName>
        <shortName evidence="5">Exonuclease VII large subunit</shortName>
    </alternativeName>
</protein>
<dbReference type="HAMAP" id="MF_00378">
    <property type="entry name" value="Exonuc_7_L"/>
    <property type="match status" value="1"/>
</dbReference>